<feature type="signal peptide" evidence="1">
    <location>
        <begin position="1"/>
        <end position="29"/>
    </location>
</feature>
<dbReference type="PANTHER" id="PTHR42852:SF18">
    <property type="entry name" value="CHROMOSOME UNDETERMINED SCAFFOLD_47, WHOLE GENOME SHOTGUN SEQUENCE"/>
    <property type="match status" value="1"/>
</dbReference>
<dbReference type="InterPro" id="IPR050553">
    <property type="entry name" value="Thioredoxin_ResA/DsbE_sf"/>
</dbReference>
<accession>A0A941I4I5</accession>
<protein>
    <submittedName>
        <fullName evidence="3">TlpA family protein disulfide reductase</fullName>
    </submittedName>
</protein>
<dbReference type="GO" id="GO:0016491">
    <property type="term" value="F:oxidoreductase activity"/>
    <property type="evidence" value="ECO:0007669"/>
    <property type="project" value="InterPro"/>
</dbReference>
<dbReference type="EMBL" id="JAGSPN010000003">
    <property type="protein sequence ID" value="MBR7781722.1"/>
    <property type="molecule type" value="Genomic_DNA"/>
</dbReference>
<reference evidence="3" key="1">
    <citation type="submission" date="2021-04" db="EMBL/GenBank/DDBJ databases">
        <title>novel species isolated from subtropical streams in China.</title>
        <authorList>
            <person name="Lu H."/>
        </authorList>
    </citation>
    <scope>NUCLEOTIDE SEQUENCE</scope>
    <source>
        <strain evidence="3">LFS511W</strain>
    </source>
</reference>
<evidence type="ECO:0000259" key="2">
    <source>
        <dbReference type="PROSITE" id="PS51352"/>
    </source>
</evidence>
<dbReference type="Gene3D" id="3.40.30.10">
    <property type="entry name" value="Glutaredoxin"/>
    <property type="match status" value="1"/>
</dbReference>
<proteinExistence type="predicted"/>
<gene>
    <name evidence="3" type="ORF">KDM89_06195</name>
</gene>
<dbReference type="PROSITE" id="PS51352">
    <property type="entry name" value="THIOREDOXIN_2"/>
    <property type="match status" value="1"/>
</dbReference>
<name>A0A941I4I5_9BURK</name>
<keyword evidence="4" id="KW-1185">Reference proteome</keyword>
<comment type="caution">
    <text evidence="3">The sequence shown here is derived from an EMBL/GenBank/DDBJ whole genome shotgun (WGS) entry which is preliminary data.</text>
</comment>
<organism evidence="3 4">
    <name type="scientific">Undibacterium luofuense</name>
    <dbReference type="NCBI Taxonomy" id="2828733"/>
    <lineage>
        <taxon>Bacteria</taxon>
        <taxon>Pseudomonadati</taxon>
        <taxon>Pseudomonadota</taxon>
        <taxon>Betaproteobacteria</taxon>
        <taxon>Burkholderiales</taxon>
        <taxon>Oxalobacteraceae</taxon>
        <taxon>Undibacterium</taxon>
    </lineage>
</organism>
<keyword evidence="1" id="KW-0732">Signal</keyword>
<evidence type="ECO:0000313" key="3">
    <source>
        <dbReference type="EMBL" id="MBR7781722.1"/>
    </source>
</evidence>
<dbReference type="PANTHER" id="PTHR42852">
    <property type="entry name" value="THIOL:DISULFIDE INTERCHANGE PROTEIN DSBE"/>
    <property type="match status" value="1"/>
</dbReference>
<dbReference type="SUPFAM" id="SSF52833">
    <property type="entry name" value="Thioredoxin-like"/>
    <property type="match status" value="1"/>
</dbReference>
<evidence type="ECO:0000256" key="1">
    <source>
        <dbReference type="SAM" id="SignalP"/>
    </source>
</evidence>
<dbReference type="InterPro" id="IPR013740">
    <property type="entry name" value="Redoxin"/>
</dbReference>
<dbReference type="Proteomes" id="UP000680067">
    <property type="component" value="Unassembled WGS sequence"/>
</dbReference>
<feature type="domain" description="Thioredoxin" evidence="2">
    <location>
        <begin position="42"/>
        <end position="181"/>
    </location>
</feature>
<dbReference type="InterPro" id="IPR036249">
    <property type="entry name" value="Thioredoxin-like_sf"/>
</dbReference>
<dbReference type="AlphaFoldDB" id="A0A941I4I5"/>
<dbReference type="CDD" id="cd02966">
    <property type="entry name" value="TlpA_like_family"/>
    <property type="match status" value="1"/>
</dbReference>
<dbReference type="Pfam" id="PF08534">
    <property type="entry name" value="Redoxin"/>
    <property type="match status" value="1"/>
</dbReference>
<evidence type="ECO:0000313" key="4">
    <source>
        <dbReference type="Proteomes" id="UP000680067"/>
    </source>
</evidence>
<dbReference type="RefSeq" id="WP_212687068.1">
    <property type="nucleotide sequence ID" value="NZ_JAGSPN010000003.1"/>
</dbReference>
<sequence>MASLFSFKQKTGAAFIALAALTISPLTQAAESEYLQLPNLSLAAGDKFPLKQLNDLSGNAMSEKAFQGKYVLINFYSEHCAPCIREVPVLNQIQARNKDIYVLAITPDKAEEAKQYLQQHALKWPVAAGADQLLFNRIGVKSFPSFALLDANGKLVTTVYANKLGGEDGNATLEGIEKWLRLKMRSRQ</sequence>
<feature type="chain" id="PRO_5037373964" evidence="1">
    <location>
        <begin position="30"/>
        <end position="188"/>
    </location>
</feature>
<dbReference type="InterPro" id="IPR013766">
    <property type="entry name" value="Thioredoxin_domain"/>
</dbReference>